<dbReference type="STRING" id="1123243.SAMN02745190_00482"/>
<dbReference type="AlphaFoldDB" id="A0A1M4TH87"/>
<dbReference type="Gene3D" id="3.60.20.10">
    <property type="entry name" value="Glutamine Phosphoribosylpyrophosphate, subunit 1, domain 1"/>
    <property type="match status" value="1"/>
</dbReference>
<feature type="binding site" evidence="7 11">
    <location>
        <position position="446"/>
    </location>
    <ligand>
        <name>[4Fe-4S] cluster</name>
        <dbReference type="ChEBI" id="CHEBI:49883"/>
    </ligand>
</feature>
<reference evidence="13 14" key="1">
    <citation type="submission" date="2016-11" db="EMBL/GenBank/DDBJ databases">
        <authorList>
            <person name="Jaros S."/>
            <person name="Januszkiewicz K."/>
            <person name="Wedrychowicz H."/>
        </authorList>
    </citation>
    <scope>NUCLEOTIDE SEQUENCE [LARGE SCALE GENOMIC DNA]</scope>
    <source>
        <strain evidence="13 14">DSM 10502</strain>
    </source>
</reference>
<dbReference type="InterPro" id="IPR029055">
    <property type="entry name" value="Ntn_hydrolases_N"/>
</dbReference>
<dbReference type="HAMAP" id="MF_01931">
    <property type="entry name" value="PurF"/>
    <property type="match status" value="1"/>
</dbReference>
<comment type="cofactor">
    <cofactor evidence="7 11">
        <name>[4Fe-4S] cluster</name>
        <dbReference type="ChEBI" id="CHEBI:49883"/>
    </cofactor>
    <text evidence="7 11">Binds 1 [4Fe-4S] cluster per subunit.</text>
</comment>
<evidence type="ECO:0000313" key="14">
    <source>
        <dbReference type="Proteomes" id="UP000184404"/>
    </source>
</evidence>
<evidence type="ECO:0000256" key="6">
    <source>
        <dbReference type="ARBA" id="ARBA00022962"/>
    </source>
</evidence>
<evidence type="ECO:0000256" key="4">
    <source>
        <dbReference type="ARBA" id="ARBA00022679"/>
    </source>
</evidence>
<name>A0A1M4TH87_9FIRM</name>
<dbReference type="EMBL" id="FQUG01000002">
    <property type="protein sequence ID" value="SHE43879.1"/>
    <property type="molecule type" value="Genomic_DNA"/>
</dbReference>
<dbReference type="InterPro" id="IPR035584">
    <property type="entry name" value="PurF_N"/>
</dbReference>
<keyword evidence="7 11" id="KW-0411">Iron-sulfur</keyword>
<feature type="binding site" evidence="7 10">
    <location>
        <position position="357"/>
    </location>
    <ligand>
        <name>Mg(2+)</name>
        <dbReference type="ChEBI" id="CHEBI:18420"/>
    </ligand>
</feature>
<dbReference type="Gene3D" id="3.40.50.2020">
    <property type="match status" value="1"/>
</dbReference>
<dbReference type="PANTHER" id="PTHR11907">
    <property type="entry name" value="AMIDOPHOSPHORIBOSYLTRANSFERASE"/>
    <property type="match status" value="1"/>
</dbReference>
<feature type="binding site" evidence="7 11">
    <location>
        <position position="248"/>
    </location>
    <ligand>
        <name>[4Fe-4S] cluster</name>
        <dbReference type="ChEBI" id="CHEBI:49883"/>
    </ligand>
</feature>
<dbReference type="GO" id="GO:0009113">
    <property type="term" value="P:purine nucleobase biosynthetic process"/>
    <property type="evidence" value="ECO:0007669"/>
    <property type="project" value="UniProtKB-UniRule"/>
</dbReference>
<keyword evidence="7" id="KW-0004">4Fe-4S</keyword>
<dbReference type="NCBIfam" id="TIGR01134">
    <property type="entry name" value="purF"/>
    <property type="match status" value="1"/>
</dbReference>
<dbReference type="Proteomes" id="UP000184404">
    <property type="component" value="Unassembled WGS sequence"/>
</dbReference>
<dbReference type="PIRSF" id="PIRSF000485">
    <property type="entry name" value="Amd_phspho_trans"/>
    <property type="match status" value="1"/>
</dbReference>
<keyword evidence="7 10" id="KW-0460">Magnesium</keyword>
<keyword evidence="7 11" id="KW-0408">Iron</keyword>
<dbReference type="InterPro" id="IPR005854">
    <property type="entry name" value="PurF"/>
</dbReference>
<keyword evidence="4 7" id="KW-0808">Transferase</keyword>
<dbReference type="SUPFAM" id="SSF56235">
    <property type="entry name" value="N-terminal nucleophile aminohydrolases (Ntn hydrolases)"/>
    <property type="match status" value="1"/>
</dbReference>
<feature type="binding site" evidence="7 10">
    <location>
        <position position="358"/>
    </location>
    <ligand>
        <name>Mg(2+)</name>
        <dbReference type="ChEBI" id="CHEBI:18420"/>
    </ligand>
</feature>
<keyword evidence="14" id="KW-1185">Reference proteome</keyword>
<dbReference type="CDD" id="cd00715">
    <property type="entry name" value="GPATase_N"/>
    <property type="match status" value="1"/>
</dbReference>
<feature type="active site" description="Nucleophile" evidence="7 9">
    <location>
        <position position="13"/>
    </location>
</feature>
<evidence type="ECO:0000256" key="2">
    <source>
        <dbReference type="ARBA" id="ARBA00010138"/>
    </source>
</evidence>
<evidence type="ECO:0000256" key="10">
    <source>
        <dbReference type="PIRSR" id="PIRSR000485-2"/>
    </source>
</evidence>
<dbReference type="UniPathway" id="UPA00074">
    <property type="reaction ID" value="UER00124"/>
</dbReference>
<proteinExistence type="inferred from homology"/>
<dbReference type="GO" id="GO:0004044">
    <property type="term" value="F:amidophosphoribosyltransferase activity"/>
    <property type="evidence" value="ECO:0007669"/>
    <property type="project" value="UniProtKB-UniRule"/>
</dbReference>
<evidence type="ECO:0000313" key="13">
    <source>
        <dbReference type="EMBL" id="SHE43879.1"/>
    </source>
</evidence>
<dbReference type="SUPFAM" id="SSF53271">
    <property type="entry name" value="PRTase-like"/>
    <property type="match status" value="1"/>
</dbReference>
<dbReference type="InterPro" id="IPR017932">
    <property type="entry name" value="GATase_2_dom"/>
</dbReference>
<dbReference type="PROSITE" id="PS51278">
    <property type="entry name" value="GATASE_TYPE_2"/>
    <property type="match status" value="1"/>
</dbReference>
<dbReference type="EC" id="2.4.2.14" evidence="7"/>
<dbReference type="OrthoDB" id="9801213at2"/>
<dbReference type="CDD" id="cd06223">
    <property type="entry name" value="PRTases_typeI"/>
    <property type="match status" value="1"/>
</dbReference>
<comment type="catalytic activity">
    <reaction evidence="7 8">
        <text>5-phospho-beta-D-ribosylamine + L-glutamate + diphosphate = 5-phospho-alpha-D-ribose 1-diphosphate + L-glutamine + H2O</text>
        <dbReference type="Rhea" id="RHEA:14905"/>
        <dbReference type="ChEBI" id="CHEBI:15377"/>
        <dbReference type="ChEBI" id="CHEBI:29985"/>
        <dbReference type="ChEBI" id="CHEBI:33019"/>
        <dbReference type="ChEBI" id="CHEBI:58017"/>
        <dbReference type="ChEBI" id="CHEBI:58359"/>
        <dbReference type="ChEBI" id="CHEBI:58681"/>
        <dbReference type="EC" id="2.4.2.14"/>
    </reaction>
</comment>
<dbReference type="RefSeq" id="WP_072934570.1">
    <property type="nucleotide sequence ID" value="NZ_FQUG01000002.1"/>
</dbReference>
<comment type="pathway">
    <text evidence="1 7 8">Purine metabolism; IMP biosynthesis via de novo pathway; N(1)-(5-phospho-D-ribosyl)glycinamide from 5-phospho-alpha-D-ribose 1-diphosphate: step 1/2.</text>
</comment>
<accession>A0A1M4TH87</accession>
<evidence type="ECO:0000256" key="7">
    <source>
        <dbReference type="HAMAP-Rule" id="MF_01931"/>
    </source>
</evidence>
<feature type="binding site" evidence="7 10">
    <location>
        <position position="295"/>
    </location>
    <ligand>
        <name>Mg(2+)</name>
        <dbReference type="ChEBI" id="CHEBI:18420"/>
    </ligand>
</feature>
<dbReference type="InterPro" id="IPR000836">
    <property type="entry name" value="PRTase_dom"/>
</dbReference>
<feature type="binding site" evidence="7 11">
    <location>
        <position position="394"/>
    </location>
    <ligand>
        <name>[4Fe-4S] cluster</name>
        <dbReference type="ChEBI" id="CHEBI:49883"/>
    </ligand>
</feature>
<evidence type="ECO:0000256" key="11">
    <source>
        <dbReference type="PIRSR" id="PIRSR000485-3"/>
    </source>
</evidence>
<keyword evidence="7 10" id="KW-0479">Metal-binding</keyword>
<gene>
    <name evidence="7" type="primary">purF</name>
    <name evidence="13" type="ORF">SAMN02745190_00482</name>
</gene>
<dbReference type="Pfam" id="PF00156">
    <property type="entry name" value="Pribosyltran"/>
    <property type="match status" value="1"/>
</dbReference>
<dbReference type="GO" id="GO:0051539">
    <property type="term" value="F:4 iron, 4 sulfur cluster binding"/>
    <property type="evidence" value="ECO:0007669"/>
    <property type="project" value="UniProtKB-KW"/>
</dbReference>
<evidence type="ECO:0000256" key="9">
    <source>
        <dbReference type="PIRSR" id="PIRSR000485-1"/>
    </source>
</evidence>
<keyword evidence="5 7" id="KW-0658">Purine biosynthesis</keyword>
<evidence type="ECO:0000256" key="8">
    <source>
        <dbReference type="PIRNR" id="PIRNR000485"/>
    </source>
</evidence>
<comment type="similarity">
    <text evidence="2 7 8">In the C-terminal section; belongs to the purine/pyrimidine phosphoribosyltransferase family.</text>
</comment>
<keyword evidence="6 7" id="KW-0315">Glutamine amidotransferase</keyword>
<feature type="binding site" evidence="7 11">
    <location>
        <position position="449"/>
    </location>
    <ligand>
        <name>[4Fe-4S] cluster</name>
        <dbReference type="ChEBI" id="CHEBI:49883"/>
    </ligand>
</feature>
<comment type="function">
    <text evidence="7">Catalyzes the formation of phosphoribosylamine from phosphoribosylpyrophosphate (PRPP) and glutamine.</text>
</comment>
<protein>
    <recommendedName>
        <fullName evidence="7">Amidophosphoribosyltransferase</fullName>
        <shortName evidence="7">ATase</shortName>
        <ecNumber evidence="7">2.4.2.14</ecNumber>
    </recommendedName>
    <alternativeName>
        <fullName evidence="7">Glutamine phosphoribosylpyrophosphate amidotransferase</fullName>
        <shortName evidence="7">GPATase</shortName>
    </alternativeName>
</protein>
<organism evidence="13 14">
    <name type="scientific">Schwartzia succinivorans DSM 10502</name>
    <dbReference type="NCBI Taxonomy" id="1123243"/>
    <lineage>
        <taxon>Bacteria</taxon>
        <taxon>Bacillati</taxon>
        <taxon>Bacillota</taxon>
        <taxon>Negativicutes</taxon>
        <taxon>Selenomonadales</taxon>
        <taxon>Selenomonadaceae</taxon>
        <taxon>Schwartzia</taxon>
    </lineage>
</organism>
<sequence length="475" mass="52571">MYELLGNKWHEECGVYGVFAHDEDVSALTYLGLYALQHRGQESAGIAVTDGAWMDVTRGMGLVNEVFRHQVPHMDNQYIAIGHVRYSTTGSSLLQNTQPLIVNYSGGKISLAHNGNLTNAMEIRKKLEDDGTIFQTSIDTEVILNLIARSRKETVEERLADSLNQVKGAYCITLMTENKLIGARDPQGFRPLCLGKLENGWVLSSESCGLDVIGAEFVRDIEPGEMVIIDDSGIKSVHFAPKQQLASCIFEYIYFARPDSVIDGQSVHDARFMMGRILARESKFKGDIVISVPDSGTTAATGYAYEAGIPFVEGLMKNRYIGRTFIQPTQKKRDTAVQLKLNAIRSVVEGKSVIMVDDSIVRGTTSGKIVKMLRNAGAKEVHMCVSSPPIGFPCYYGIDTSVRKELIAAKKSVEEIRQYIEADSLHFLSIEGLKESLTAVNPNNMCYACFNSDYPVEQGKQPEGSGKYVFEQRKC</sequence>
<evidence type="ECO:0000259" key="12">
    <source>
        <dbReference type="PROSITE" id="PS51278"/>
    </source>
</evidence>
<comment type="cofactor">
    <cofactor evidence="7 10">
        <name>Mg(2+)</name>
        <dbReference type="ChEBI" id="CHEBI:18420"/>
    </cofactor>
    <text evidence="7 10">Binds 1 Mg(2+) ion per subunit.</text>
</comment>
<dbReference type="Pfam" id="PF13537">
    <property type="entry name" value="GATase_7"/>
    <property type="match status" value="1"/>
</dbReference>
<dbReference type="InterPro" id="IPR029057">
    <property type="entry name" value="PRTase-like"/>
</dbReference>
<evidence type="ECO:0000256" key="3">
    <source>
        <dbReference type="ARBA" id="ARBA00022676"/>
    </source>
</evidence>
<dbReference type="GO" id="GO:0006189">
    <property type="term" value="P:'de novo' IMP biosynthetic process"/>
    <property type="evidence" value="ECO:0007669"/>
    <property type="project" value="UniProtKB-UniRule"/>
</dbReference>
<dbReference type="GO" id="GO:0000287">
    <property type="term" value="F:magnesium ion binding"/>
    <property type="evidence" value="ECO:0007669"/>
    <property type="project" value="UniProtKB-UniRule"/>
</dbReference>
<keyword evidence="3 7" id="KW-0328">Glycosyltransferase</keyword>
<evidence type="ECO:0000256" key="1">
    <source>
        <dbReference type="ARBA" id="ARBA00005209"/>
    </source>
</evidence>
<feature type="domain" description="Glutamine amidotransferase type-2" evidence="12">
    <location>
        <begin position="13"/>
        <end position="232"/>
    </location>
</feature>
<evidence type="ECO:0000256" key="5">
    <source>
        <dbReference type="ARBA" id="ARBA00022755"/>
    </source>
</evidence>